<keyword evidence="11 15" id="KW-0653">Protein transport</keyword>
<dbReference type="InterPro" id="IPR004027">
    <property type="entry name" value="SEC_C_motif"/>
</dbReference>
<dbReference type="RefSeq" id="WP_248823113.1">
    <property type="nucleotide sequence ID" value="NZ_JALKFT010000001.1"/>
</dbReference>
<dbReference type="SUPFAM" id="SSF81767">
    <property type="entry name" value="Pre-protein crosslinking domain of SecA"/>
    <property type="match status" value="1"/>
</dbReference>
<feature type="compositionally biased region" description="Gly residues" evidence="17">
    <location>
        <begin position="935"/>
        <end position="946"/>
    </location>
</feature>
<dbReference type="Gene3D" id="3.10.450.50">
    <property type="match status" value="1"/>
</dbReference>
<dbReference type="EMBL" id="JALKFT010000001">
    <property type="protein sequence ID" value="MCK9874466.1"/>
    <property type="molecule type" value="Genomic_DNA"/>
</dbReference>
<evidence type="ECO:0000256" key="10">
    <source>
        <dbReference type="ARBA" id="ARBA00022840"/>
    </source>
</evidence>
<dbReference type="InterPro" id="IPR036266">
    <property type="entry name" value="SecA_Wing/Scaffold_sf"/>
</dbReference>
<dbReference type="SUPFAM" id="SSF81886">
    <property type="entry name" value="Helical scaffold and wing domains of SecA"/>
    <property type="match status" value="1"/>
</dbReference>
<dbReference type="CDD" id="cd17928">
    <property type="entry name" value="DEXDc_SecA"/>
    <property type="match status" value="1"/>
</dbReference>
<dbReference type="HAMAP" id="MF_01382">
    <property type="entry name" value="SecA"/>
    <property type="match status" value="1"/>
</dbReference>
<dbReference type="PANTHER" id="PTHR30612:SF0">
    <property type="entry name" value="CHLOROPLAST PROTEIN-TRANSPORTING ATPASE"/>
    <property type="match status" value="1"/>
</dbReference>
<dbReference type="InterPro" id="IPR011116">
    <property type="entry name" value="SecA_Wing/Scaffold"/>
</dbReference>
<dbReference type="PROSITE" id="PS51196">
    <property type="entry name" value="SECA_MOTOR_DEAD"/>
    <property type="match status" value="1"/>
</dbReference>
<dbReference type="Gene3D" id="3.90.1440.10">
    <property type="entry name" value="SecA, preprotein cross-linking domain"/>
    <property type="match status" value="1"/>
</dbReference>
<feature type="compositionally biased region" description="Basic and acidic residues" evidence="17">
    <location>
        <begin position="977"/>
        <end position="990"/>
    </location>
</feature>
<dbReference type="InterPro" id="IPR014001">
    <property type="entry name" value="Helicase_ATP-bd"/>
</dbReference>
<evidence type="ECO:0000256" key="11">
    <source>
        <dbReference type="ARBA" id="ARBA00022927"/>
    </source>
</evidence>
<evidence type="ECO:0000259" key="18">
    <source>
        <dbReference type="PROSITE" id="PS51192"/>
    </source>
</evidence>
<dbReference type="PROSITE" id="PS51194">
    <property type="entry name" value="HELICASE_CTER"/>
    <property type="match status" value="1"/>
</dbReference>
<dbReference type="InterPro" id="IPR011130">
    <property type="entry name" value="SecA_preprotein_X-link_dom"/>
</dbReference>
<reference evidence="21 22" key="1">
    <citation type="submission" date="2022-04" db="EMBL/GenBank/DDBJ databases">
        <title>Genome diversity in the genus Frankia.</title>
        <authorList>
            <person name="Carlos-Shanley C."/>
            <person name="Hahn D."/>
        </authorList>
    </citation>
    <scope>NUCLEOTIDE SEQUENCE [LARGE SCALE GENOMIC DNA]</scope>
    <source>
        <strain evidence="21 22">Ag45/Mut15</strain>
    </source>
</reference>
<dbReference type="InterPro" id="IPR014018">
    <property type="entry name" value="SecA_motor_DEAD"/>
</dbReference>
<feature type="binding site" evidence="15">
    <location>
        <position position="492"/>
    </location>
    <ligand>
        <name>ATP</name>
        <dbReference type="ChEBI" id="CHEBI:30616"/>
    </ligand>
</feature>
<feature type="binding site" evidence="15">
    <location>
        <begin position="103"/>
        <end position="107"/>
    </location>
    <ligand>
        <name>ATP</name>
        <dbReference type="ChEBI" id="CHEBI:30616"/>
    </ligand>
</feature>
<evidence type="ECO:0000259" key="20">
    <source>
        <dbReference type="PROSITE" id="PS51196"/>
    </source>
</evidence>
<dbReference type="SMART" id="SM00958">
    <property type="entry name" value="SecA_PP_bind"/>
    <property type="match status" value="1"/>
</dbReference>
<dbReference type="InterPro" id="IPR001650">
    <property type="entry name" value="Helicase_C-like"/>
</dbReference>
<evidence type="ECO:0000256" key="8">
    <source>
        <dbReference type="ARBA" id="ARBA00022741"/>
    </source>
</evidence>
<keyword evidence="13 15" id="KW-0811">Translocation</keyword>
<keyword evidence="12 15" id="KW-1278">Translocase</keyword>
<accession>A0ABT0JSE2</accession>
<evidence type="ECO:0000256" key="2">
    <source>
        <dbReference type="ARBA" id="ARBA00004170"/>
    </source>
</evidence>
<dbReference type="NCBIfam" id="TIGR00963">
    <property type="entry name" value="secA"/>
    <property type="match status" value="1"/>
</dbReference>
<dbReference type="EC" id="7.4.2.8" evidence="15"/>
<dbReference type="Gene3D" id="1.10.3060.10">
    <property type="entry name" value="Helical scaffold and wing domains of SecA"/>
    <property type="match status" value="1"/>
</dbReference>
<comment type="similarity">
    <text evidence="3 15 16">Belongs to the SecA family.</text>
</comment>
<dbReference type="Gene3D" id="3.40.50.300">
    <property type="entry name" value="P-loop containing nucleotide triphosphate hydrolases"/>
    <property type="match status" value="2"/>
</dbReference>
<dbReference type="InterPro" id="IPR020937">
    <property type="entry name" value="SecA_CS"/>
</dbReference>
<dbReference type="InterPro" id="IPR000185">
    <property type="entry name" value="SecA"/>
</dbReference>
<feature type="compositionally biased region" description="Pro residues" evidence="17">
    <location>
        <begin position="885"/>
        <end position="896"/>
    </location>
</feature>
<evidence type="ECO:0000256" key="5">
    <source>
        <dbReference type="ARBA" id="ARBA00022475"/>
    </source>
</evidence>
<dbReference type="PRINTS" id="PR00906">
    <property type="entry name" value="SECA"/>
</dbReference>
<name>A0ABT0JSE2_9ACTN</name>
<dbReference type="SUPFAM" id="SSF52540">
    <property type="entry name" value="P-loop containing nucleoside triphosphate hydrolases"/>
    <property type="match status" value="2"/>
</dbReference>
<sequence length="990" mass="109348">MVLEKILRAGEGRLLRKLKAIAEQVNLIEDDFTGLSDGELRGMTDEFRQRLTEGDDTLDDLLPEAFAAVREAARRTLGQRHFDVQIMGGAALHLGNIAEMKTGEGKTLVSTLPSYLNALAGKGVHIITVNDYLAQRDAENMGRVHRFLGLSIGIIHPQMSPGVRRAQYACDITYGTNNEFGFDYLRDNMAWSADELVQRGHNFAVVDEVDSILIDEARTPLIISGPADHPTRWYTEFARISPLLERDVDYEVEEGKRTVAITESGVEKVEDQLGIENLYESVNTPLVGYLNNSLKAKELYKRDKDYIVTDGEVLIVDEFTGRVLHGRRYSEGMHQAIEAKEKVEIKQENQTLATITLQNYFRLYDKLSGMTGTAMTEAAEFQQIYNLGVVQIPTHKPMVRIDQADVVYKTEIAKFDAVVEDIAERHEKGQPVLVGTTSVEKSEYLSKQLDKRGVPHEVLNAKHHEREASIIAEAGRKGAVTVATNMAGRGTDIMLGGNPEFLAQAELRQRGLSPIETPDDYEAAWQEALEKARQSVKSEHEEVAAAGGLYVLGTERHESRRIDNQLRGRAGRQGDNGESRFYLSLGDDLMRLFNAAAVEGIMDRLNIPEDVPIESKIVTRAIRSAQTQVEGQNFEIRKNVLKYDEVMNKQRTVIYEERRKVLDGADLHEQVRHFVDDTIEGYVRGATADGFPEEWDLATLWTALGQLYPVGVEAPEVDDRDGLSSDHLLEDVQADAQEAYDRRELELGDTPDDEPVMRELERRVVLAVLDRKWREHLYEMDYLQEGIGLRAMGQRDPLVEYQREGFDMFQTMMEGIKEESVRLLFNVEVQVAGQEPEATEVVEQPSAPVAGPAGAAVLPAPPTVVPDGSGPQTGDPAAVGERPAPEPPAQPTPPPVFVKGLEPRRPTGGLRYTAPSVDGGSGPVTVLDNGATTLGPGGRGGPGRMAGGDSDSSTGANGRPARNAPCPCGSGRKYKRCHGDPSRRNADTAE</sequence>
<gene>
    <name evidence="15 21" type="primary">secA</name>
    <name evidence="21" type="ORF">MXD59_01480</name>
</gene>
<evidence type="ECO:0000256" key="4">
    <source>
        <dbReference type="ARBA" id="ARBA00022448"/>
    </source>
</evidence>
<evidence type="ECO:0000259" key="19">
    <source>
        <dbReference type="PROSITE" id="PS51194"/>
    </source>
</evidence>
<dbReference type="Pfam" id="PF21090">
    <property type="entry name" value="P-loop_SecA"/>
    <property type="match status" value="1"/>
</dbReference>
<dbReference type="InterPro" id="IPR036670">
    <property type="entry name" value="SecA_X-link_sf"/>
</dbReference>
<evidence type="ECO:0000313" key="21">
    <source>
        <dbReference type="EMBL" id="MCK9874466.1"/>
    </source>
</evidence>
<evidence type="ECO:0000256" key="7">
    <source>
        <dbReference type="ARBA" id="ARBA00022723"/>
    </source>
</evidence>
<keyword evidence="6 15" id="KW-0963">Cytoplasm</keyword>
<keyword evidence="4 15" id="KW-0813">Transport</keyword>
<evidence type="ECO:0000256" key="12">
    <source>
        <dbReference type="ARBA" id="ARBA00022967"/>
    </source>
</evidence>
<feature type="region of interest" description="Disordered" evidence="17">
    <location>
        <begin position="852"/>
        <end position="990"/>
    </location>
</feature>
<dbReference type="CDD" id="cd18803">
    <property type="entry name" value="SF2_C_secA"/>
    <property type="match status" value="1"/>
</dbReference>
<feature type="domain" description="SecA family profile" evidence="20">
    <location>
        <begin position="1"/>
        <end position="614"/>
    </location>
</feature>
<dbReference type="PROSITE" id="PS51192">
    <property type="entry name" value="HELICASE_ATP_BIND_1"/>
    <property type="match status" value="1"/>
</dbReference>
<feature type="domain" description="Helicase ATP-binding" evidence="18">
    <location>
        <begin position="87"/>
        <end position="245"/>
    </location>
</feature>
<protein>
    <recommendedName>
        <fullName evidence="15 16">Protein translocase subunit SecA</fullName>
        <ecNumber evidence="15">7.4.2.8</ecNumber>
    </recommendedName>
</protein>
<dbReference type="InterPro" id="IPR027417">
    <property type="entry name" value="P-loop_NTPase"/>
</dbReference>
<evidence type="ECO:0000256" key="13">
    <source>
        <dbReference type="ARBA" id="ARBA00023010"/>
    </source>
</evidence>
<dbReference type="Proteomes" id="UP001201873">
    <property type="component" value="Unassembled WGS sequence"/>
</dbReference>
<evidence type="ECO:0000313" key="22">
    <source>
        <dbReference type="Proteomes" id="UP001201873"/>
    </source>
</evidence>
<dbReference type="PROSITE" id="PS01312">
    <property type="entry name" value="SECA"/>
    <property type="match status" value="1"/>
</dbReference>
<comment type="cofactor">
    <cofactor evidence="1">
        <name>Zn(2+)</name>
        <dbReference type="ChEBI" id="CHEBI:29105"/>
    </cofactor>
</comment>
<proteinExistence type="inferred from homology"/>
<dbReference type="NCBIfam" id="NF009538">
    <property type="entry name" value="PRK12904.1"/>
    <property type="match status" value="1"/>
</dbReference>
<comment type="function">
    <text evidence="15">Part of the Sec protein translocase complex. Interacts with the SecYEG preprotein conducting channel. Has a central role in coupling the hydrolysis of ATP to the transfer of proteins into and across the cell membrane, serving as an ATP-driven molecular motor driving the stepwise translocation of polypeptide chains across the membrane.</text>
</comment>
<comment type="subcellular location">
    <subcellularLocation>
        <location evidence="15">Cell membrane</location>
        <topology evidence="15">Peripheral membrane protein</topology>
        <orientation evidence="15">Cytoplasmic side</orientation>
    </subcellularLocation>
    <subcellularLocation>
        <location evidence="15">Cytoplasm</location>
    </subcellularLocation>
    <subcellularLocation>
        <location evidence="2">Membrane</location>
        <topology evidence="2">Peripheral membrane protein</topology>
    </subcellularLocation>
    <text evidence="15">Distribution is 50-50.</text>
</comment>
<feature type="binding site" evidence="15">
    <location>
        <position position="85"/>
    </location>
    <ligand>
        <name>ATP</name>
        <dbReference type="ChEBI" id="CHEBI:30616"/>
    </ligand>
</feature>
<keyword evidence="10 15" id="KW-0067">ATP-binding</keyword>
<organism evidence="21 22">
    <name type="scientific">Frankia umida</name>
    <dbReference type="NCBI Taxonomy" id="573489"/>
    <lineage>
        <taxon>Bacteria</taxon>
        <taxon>Bacillati</taxon>
        <taxon>Actinomycetota</taxon>
        <taxon>Actinomycetes</taxon>
        <taxon>Frankiales</taxon>
        <taxon>Frankiaceae</taxon>
        <taxon>Frankia</taxon>
    </lineage>
</organism>
<dbReference type="SMART" id="SM00957">
    <property type="entry name" value="SecA_DEAD"/>
    <property type="match status" value="1"/>
</dbReference>
<evidence type="ECO:0000256" key="17">
    <source>
        <dbReference type="SAM" id="MobiDB-lite"/>
    </source>
</evidence>
<comment type="catalytic activity">
    <reaction evidence="15">
        <text>ATP + H2O + cellular proteinSide 1 = ADP + phosphate + cellular proteinSide 2.</text>
        <dbReference type="EC" id="7.4.2.8"/>
    </reaction>
</comment>
<comment type="subunit">
    <text evidence="15">Monomer and homodimer. Part of the essential Sec protein translocation apparatus which comprises SecA, SecYEG and auxiliary proteins SecDF. Other proteins may also be involved.</text>
</comment>
<keyword evidence="14 15" id="KW-0472">Membrane</keyword>
<evidence type="ECO:0000256" key="15">
    <source>
        <dbReference type="HAMAP-Rule" id="MF_01382"/>
    </source>
</evidence>
<dbReference type="Pfam" id="PF07516">
    <property type="entry name" value="SecA_SW"/>
    <property type="match status" value="1"/>
</dbReference>
<evidence type="ECO:0000256" key="1">
    <source>
        <dbReference type="ARBA" id="ARBA00001947"/>
    </source>
</evidence>
<dbReference type="Pfam" id="PF07517">
    <property type="entry name" value="SecA_DEAD"/>
    <property type="match status" value="1"/>
</dbReference>
<keyword evidence="7" id="KW-0479">Metal-binding</keyword>
<keyword evidence="22" id="KW-1185">Reference proteome</keyword>
<keyword evidence="8 15" id="KW-0547">Nucleotide-binding</keyword>
<keyword evidence="5 15" id="KW-1003">Cell membrane</keyword>
<dbReference type="Pfam" id="PF01043">
    <property type="entry name" value="SecA_PP_bind"/>
    <property type="match status" value="1"/>
</dbReference>
<comment type="caution">
    <text evidence="21">The sequence shown here is derived from an EMBL/GenBank/DDBJ whole genome shotgun (WGS) entry which is preliminary data.</text>
</comment>
<evidence type="ECO:0000256" key="16">
    <source>
        <dbReference type="RuleBase" id="RU003874"/>
    </source>
</evidence>
<evidence type="ECO:0000256" key="6">
    <source>
        <dbReference type="ARBA" id="ARBA00022490"/>
    </source>
</evidence>
<keyword evidence="9" id="KW-0862">Zinc</keyword>
<dbReference type="InterPro" id="IPR044722">
    <property type="entry name" value="SecA_SF2_C"/>
</dbReference>
<feature type="domain" description="Helicase C-terminal" evidence="19">
    <location>
        <begin position="414"/>
        <end position="619"/>
    </location>
</feature>
<dbReference type="InterPro" id="IPR011115">
    <property type="entry name" value="SecA_DEAD"/>
</dbReference>
<evidence type="ECO:0000256" key="14">
    <source>
        <dbReference type="ARBA" id="ARBA00023136"/>
    </source>
</evidence>
<evidence type="ECO:0000256" key="3">
    <source>
        <dbReference type="ARBA" id="ARBA00007650"/>
    </source>
</evidence>
<dbReference type="PANTHER" id="PTHR30612">
    <property type="entry name" value="SECA INNER MEMBRANE COMPONENT OF SEC PROTEIN SECRETION SYSTEM"/>
    <property type="match status" value="1"/>
</dbReference>
<evidence type="ECO:0000256" key="9">
    <source>
        <dbReference type="ARBA" id="ARBA00022833"/>
    </source>
</evidence>
<dbReference type="Pfam" id="PF02810">
    <property type="entry name" value="SEC-C"/>
    <property type="match status" value="1"/>
</dbReference>